<protein>
    <submittedName>
        <fullName evidence="1">Uncharacterized protein</fullName>
    </submittedName>
</protein>
<organism evidence="1 2">
    <name type="scientific">Mycobacterium tuberculosis</name>
    <dbReference type="NCBI Taxonomy" id="1773"/>
    <lineage>
        <taxon>Bacteria</taxon>
        <taxon>Bacillati</taxon>
        <taxon>Actinomycetota</taxon>
        <taxon>Actinomycetes</taxon>
        <taxon>Mycobacteriales</taxon>
        <taxon>Mycobacteriaceae</taxon>
        <taxon>Mycobacterium</taxon>
        <taxon>Mycobacterium tuberculosis complex</taxon>
    </lineage>
</organism>
<accession>A0A654U7U9</accession>
<name>A0A654U7U9_MYCTX</name>
<proteinExistence type="predicted"/>
<sequence>MPATLCPPPRTAVTIPASTARRSTVRTSHASWHVAIKAGSRATCPFQMARTLG</sequence>
<evidence type="ECO:0000313" key="2">
    <source>
        <dbReference type="Proteomes" id="UP000046680"/>
    </source>
</evidence>
<dbReference type="EMBL" id="CGCX01002873">
    <property type="protein sequence ID" value="CFS17006.1"/>
    <property type="molecule type" value="Genomic_DNA"/>
</dbReference>
<gene>
    <name evidence="1" type="ORF">ERS007657_04368</name>
</gene>
<dbReference type="Proteomes" id="UP000046680">
    <property type="component" value="Unassembled WGS sequence"/>
</dbReference>
<reference evidence="1 2" key="1">
    <citation type="submission" date="2015-03" db="EMBL/GenBank/DDBJ databases">
        <authorList>
            <consortium name="Pathogen Informatics"/>
        </authorList>
    </citation>
    <scope>NUCLEOTIDE SEQUENCE [LARGE SCALE GENOMIC DNA]</scope>
    <source>
        <strain evidence="1 2">C09601061</strain>
    </source>
</reference>
<evidence type="ECO:0000313" key="1">
    <source>
        <dbReference type="EMBL" id="CFS17006.1"/>
    </source>
</evidence>
<dbReference type="AlphaFoldDB" id="A0A654U7U9"/>